<dbReference type="STRING" id="6526.A0A2C9KDD7"/>
<dbReference type="InterPro" id="IPR026983">
    <property type="entry name" value="DHC"/>
</dbReference>
<dbReference type="GO" id="GO:0051959">
    <property type="term" value="F:dynein light intermediate chain binding"/>
    <property type="evidence" value="ECO:0007669"/>
    <property type="project" value="InterPro"/>
</dbReference>
<dbReference type="Gene3D" id="1.10.287.2620">
    <property type="match status" value="1"/>
</dbReference>
<dbReference type="InterPro" id="IPR013602">
    <property type="entry name" value="Dynein_heavy_linker"/>
</dbReference>
<organism evidence="2 3">
    <name type="scientific">Biomphalaria glabrata</name>
    <name type="common">Bloodfluke planorb</name>
    <name type="synonym">Freshwater snail</name>
    <dbReference type="NCBI Taxonomy" id="6526"/>
    <lineage>
        <taxon>Eukaryota</taxon>
        <taxon>Metazoa</taxon>
        <taxon>Spiralia</taxon>
        <taxon>Lophotrochozoa</taxon>
        <taxon>Mollusca</taxon>
        <taxon>Gastropoda</taxon>
        <taxon>Heterobranchia</taxon>
        <taxon>Euthyneura</taxon>
        <taxon>Panpulmonata</taxon>
        <taxon>Hygrophila</taxon>
        <taxon>Lymnaeoidea</taxon>
        <taxon>Planorbidae</taxon>
        <taxon>Biomphalaria</taxon>
    </lineage>
</organism>
<evidence type="ECO:0000313" key="3">
    <source>
        <dbReference type="Proteomes" id="UP000076420"/>
    </source>
</evidence>
<reference evidence="2" key="1">
    <citation type="submission" date="2020-05" db="UniProtKB">
        <authorList>
            <consortium name="EnsemblMetazoa"/>
        </authorList>
    </citation>
    <scope>IDENTIFICATION</scope>
    <source>
        <strain evidence="2">BB02</strain>
    </source>
</reference>
<dbReference type="GO" id="GO:0045505">
    <property type="term" value="F:dynein intermediate chain binding"/>
    <property type="evidence" value="ECO:0007669"/>
    <property type="project" value="InterPro"/>
</dbReference>
<proteinExistence type="predicted"/>
<dbReference type="GO" id="GO:0005858">
    <property type="term" value="C:axonemal dynein complex"/>
    <property type="evidence" value="ECO:0007669"/>
    <property type="project" value="TreeGrafter"/>
</dbReference>
<dbReference type="VEuPathDB" id="VectorBase:BGLB017790"/>
<dbReference type="EnsemblMetazoa" id="BGLB017790-RA">
    <property type="protein sequence ID" value="BGLB017790-PA"/>
    <property type="gene ID" value="BGLB017790"/>
</dbReference>
<dbReference type="Proteomes" id="UP000076420">
    <property type="component" value="Unassembled WGS sequence"/>
</dbReference>
<feature type="domain" description="Dynein heavy chain linker" evidence="1">
    <location>
        <begin position="3"/>
        <end position="178"/>
    </location>
</feature>
<dbReference type="PANTHER" id="PTHR46532">
    <property type="entry name" value="MALE FERTILITY FACTOR KL5"/>
    <property type="match status" value="1"/>
</dbReference>
<accession>A0A2C9KDD7</accession>
<gene>
    <name evidence="2" type="primary">106076044</name>
</gene>
<sequence>MASCEGMWSLYEEFNSGLQNLAKEDWISFRSKAYLFEEFLGSWYEKLKTRETTTMTVKILKDIETYKTVLPVLKWVRGEPLSQDHWLEMFRLLQMPRGTTLEKLTFGHILAVSENIIRNAEAIKELNQRAQGEVTIREAIRELELWGAGAIFAFTEYVDSNKNKMNLIKDWKDLVNQVGSFL</sequence>
<protein>
    <recommendedName>
        <fullName evidence="1">Dynein heavy chain linker domain-containing protein</fullName>
    </recommendedName>
</protein>
<name>A0A2C9KDD7_BIOGL</name>
<dbReference type="KEGG" id="bgt:106076044"/>
<evidence type="ECO:0000313" key="2">
    <source>
        <dbReference type="EnsemblMetazoa" id="BGLB017790-PA"/>
    </source>
</evidence>
<dbReference type="GO" id="GO:0007018">
    <property type="term" value="P:microtubule-based movement"/>
    <property type="evidence" value="ECO:0007669"/>
    <property type="project" value="InterPro"/>
</dbReference>
<dbReference type="AlphaFoldDB" id="A0A2C9KDD7"/>
<dbReference type="Pfam" id="PF08393">
    <property type="entry name" value="DHC_N2"/>
    <property type="match status" value="1"/>
</dbReference>
<evidence type="ECO:0000259" key="1">
    <source>
        <dbReference type="Pfam" id="PF08393"/>
    </source>
</evidence>
<dbReference type="PANTHER" id="PTHR46532:SF15">
    <property type="entry name" value="CYTOPLASMIC DYNEIN 2 HEAVY CHAIN 1"/>
    <property type="match status" value="1"/>
</dbReference>